<gene>
    <name evidence="2" type="ORF">ALC57_11835</name>
</gene>
<protein>
    <submittedName>
        <fullName evidence="2">THAP domain-containing protein 9</fullName>
    </submittedName>
</protein>
<keyword evidence="3" id="KW-1185">Reference proteome</keyword>
<proteinExistence type="predicted"/>
<dbReference type="PANTHER" id="PTHR47577:SF2">
    <property type="entry name" value="THAP DOMAIN CONTAINING 9"/>
    <property type="match status" value="1"/>
</dbReference>
<dbReference type="STRING" id="471704.A0A151J1V0"/>
<dbReference type="Pfam" id="PF21789">
    <property type="entry name" value="TNP-like_RNaseH_C"/>
    <property type="match status" value="1"/>
</dbReference>
<dbReference type="PANTHER" id="PTHR47577">
    <property type="entry name" value="THAP DOMAIN-CONTAINING PROTEIN 6"/>
    <property type="match status" value="1"/>
</dbReference>
<evidence type="ECO:0000259" key="1">
    <source>
        <dbReference type="Pfam" id="PF21789"/>
    </source>
</evidence>
<name>A0A151J1V0_9HYME</name>
<feature type="domain" description="Transposable element P transposase-like RNase H C-terminal" evidence="1">
    <location>
        <begin position="93"/>
        <end position="126"/>
    </location>
</feature>
<dbReference type="Proteomes" id="UP000078492">
    <property type="component" value="Unassembled WGS sequence"/>
</dbReference>
<organism evidence="2 3">
    <name type="scientific">Trachymyrmex cornetzi</name>
    <dbReference type="NCBI Taxonomy" id="471704"/>
    <lineage>
        <taxon>Eukaryota</taxon>
        <taxon>Metazoa</taxon>
        <taxon>Ecdysozoa</taxon>
        <taxon>Arthropoda</taxon>
        <taxon>Hexapoda</taxon>
        <taxon>Insecta</taxon>
        <taxon>Pterygota</taxon>
        <taxon>Neoptera</taxon>
        <taxon>Endopterygota</taxon>
        <taxon>Hymenoptera</taxon>
        <taxon>Apocrita</taxon>
        <taxon>Aculeata</taxon>
        <taxon>Formicoidea</taxon>
        <taxon>Formicidae</taxon>
        <taxon>Myrmicinae</taxon>
        <taxon>Trachymyrmex</taxon>
    </lineage>
</organism>
<accession>A0A151J1V0</accession>
<sequence>MFNNAFDTLNVRSQFAKRTIYKVPVTDENYDELKAHADNIIQYISDLKTVQNLPILKSNRKVGFLGFIICLKNIFELWDVLKQLKLNYLLTFKLNQDHLETYFSAIRSRGGFNDNPNAQQFEAAYKRLMIRHEISASEKSNCLINDIHILHVSSTKNTVIQCGKLTISSEDVVKVTSACEKIIRQNNHLIFVKKDIKDFLALKIVNTVIDYAFTHDAMLEHIKNKKIFDNHRIQLIKCVIEVYVKIRLYREAKLSNDTEKK</sequence>
<evidence type="ECO:0000313" key="2">
    <source>
        <dbReference type="EMBL" id="KYN15927.1"/>
    </source>
</evidence>
<dbReference type="EMBL" id="KQ980483">
    <property type="protein sequence ID" value="KYN15927.1"/>
    <property type="molecule type" value="Genomic_DNA"/>
</dbReference>
<dbReference type="InterPro" id="IPR048367">
    <property type="entry name" value="TNP-like_RNaseH_C"/>
</dbReference>
<reference evidence="2 3" key="1">
    <citation type="submission" date="2015-09" db="EMBL/GenBank/DDBJ databases">
        <title>Trachymyrmex cornetzi WGS genome.</title>
        <authorList>
            <person name="Nygaard S."/>
            <person name="Hu H."/>
            <person name="Boomsma J."/>
            <person name="Zhang G."/>
        </authorList>
    </citation>
    <scope>NUCLEOTIDE SEQUENCE [LARGE SCALE GENOMIC DNA]</scope>
    <source>
        <strain evidence="2">Tcor2-1</strain>
        <tissue evidence="2">Whole body</tissue>
    </source>
</reference>
<dbReference type="AlphaFoldDB" id="A0A151J1V0"/>
<evidence type="ECO:0000313" key="3">
    <source>
        <dbReference type="Proteomes" id="UP000078492"/>
    </source>
</evidence>